<comment type="subunit">
    <text evidence="3 15">Tetramer of two alpha and two beta subunits.</text>
</comment>
<dbReference type="GO" id="GO:0009328">
    <property type="term" value="C:phenylalanine-tRNA ligase complex"/>
    <property type="evidence" value="ECO:0007669"/>
    <property type="project" value="TreeGrafter"/>
</dbReference>
<dbReference type="InterPro" id="IPR033714">
    <property type="entry name" value="tRNA_bind_bactPheRS"/>
</dbReference>
<evidence type="ECO:0000256" key="1">
    <source>
        <dbReference type="ARBA" id="ARBA00004496"/>
    </source>
</evidence>
<keyword evidence="13 15" id="KW-0030">Aminoacyl-tRNA synthetase</keyword>
<dbReference type="Gene3D" id="3.30.70.380">
    <property type="entry name" value="Ferrodoxin-fold anticodon-binding domain"/>
    <property type="match status" value="1"/>
</dbReference>
<evidence type="ECO:0000256" key="16">
    <source>
        <dbReference type="PROSITE-ProRule" id="PRU00209"/>
    </source>
</evidence>
<dbReference type="SMART" id="SM00874">
    <property type="entry name" value="B5"/>
    <property type="match status" value="1"/>
</dbReference>
<dbReference type="InterPro" id="IPR045060">
    <property type="entry name" value="Phe-tRNA-ligase_IIc_bsu"/>
</dbReference>
<evidence type="ECO:0000259" key="19">
    <source>
        <dbReference type="PROSITE" id="PS51483"/>
    </source>
</evidence>
<reference evidence="20 21" key="1">
    <citation type="submission" date="2020-06" db="EMBL/GenBank/DDBJ databases">
        <title>Genome sequence of 2 isolates from Red Sea Mangroves.</title>
        <authorList>
            <person name="Sefrji F."/>
            <person name="Michoud G."/>
            <person name="Merlino G."/>
            <person name="Daffonchio D."/>
        </authorList>
    </citation>
    <scope>NUCLEOTIDE SEQUENCE [LARGE SCALE GENOMIC DNA]</scope>
    <source>
        <strain evidence="20 21">R1DC25</strain>
    </source>
</reference>
<dbReference type="SMART" id="SM00873">
    <property type="entry name" value="B3_4"/>
    <property type="match status" value="1"/>
</dbReference>
<dbReference type="Pfam" id="PF03484">
    <property type="entry name" value="B5"/>
    <property type="match status" value="1"/>
</dbReference>
<evidence type="ECO:0000256" key="9">
    <source>
        <dbReference type="ARBA" id="ARBA00022840"/>
    </source>
</evidence>
<dbReference type="SUPFAM" id="SSF56037">
    <property type="entry name" value="PheT/TilS domain"/>
    <property type="match status" value="1"/>
</dbReference>
<dbReference type="PANTHER" id="PTHR10947:SF0">
    <property type="entry name" value="PHENYLALANINE--TRNA LIGASE BETA SUBUNIT"/>
    <property type="match status" value="1"/>
</dbReference>
<feature type="binding site" evidence="15">
    <location>
        <position position="461"/>
    </location>
    <ligand>
        <name>Mg(2+)</name>
        <dbReference type="ChEBI" id="CHEBI:18420"/>
        <note>shared with alpha subunit</note>
    </ligand>
</feature>
<dbReference type="PROSITE" id="PS51483">
    <property type="entry name" value="B5"/>
    <property type="match status" value="1"/>
</dbReference>
<dbReference type="InterPro" id="IPR045864">
    <property type="entry name" value="aa-tRNA-synth_II/BPL/LPL"/>
</dbReference>
<protein>
    <recommendedName>
        <fullName evidence="15">Phenylalanine--tRNA ligase beta subunit</fullName>
        <ecNumber evidence="15">6.1.1.20</ecNumber>
    </recommendedName>
    <alternativeName>
        <fullName evidence="15">Phenylalanyl-tRNA synthetase beta subunit</fullName>
        <shortName evidence="15">PheRS</shortName>
    </alternativeName>
</protein>
<dbReference type="SUPFAM" id="SSF55681">
    <property type="entry name" value="Class II aaRS and biotin synthetases"/>
    <property type="match status" value="1"/>
</dbReference>
<comment type="cofactor">
    <cofactor evidence="15">
        <name>Mg(2+)</name>
        <dbReference type="ChEBI" id="CHEBI:18420"/>
    </cofactor>
    <text evidence="15">Binds 2 magnesium ions per tetramer.</text>
</comment>
<dbReference type="InterPro" id="IPR036690">
    <property type="entry name" value="Fdx_antiC-bd_sf"/>
</dbReference>
<evidence type="ECO:0000256" key="10">
    <source>
        <dbReference type="ARBA" id="ARBA00022842"/>
    </source>
</evidence>
<dbReference type="SMART" id="SM00896">
    <property type="entry name" value="FDX-ACB"/>
    <property type="match status" value="1"/>
</dbReference>
<dbReference type="PROSITE" id="PS50886">
    <property type="entry name" value="TRBD"/>
    <property type="match status" value="1"/>
</dbReference>
<dbReference type="GO" id="GO:0000049">
    <property type="term" value="F:tRNA binding"/>
    <property type="evidence" value="ECO:0007669"/>
    <property type="project" value="UniProtKB-UniRule"/>
</dbReference>
<dbReference type="InterPro" id="IPR009061">
    <property type="entry name" value="DNA-bd_dom_put_sf"/>
</dbReference>
<feature type="binding site" evidence="15">
    <location>
        <position position="457"/>
    </location>
    <ligand>
        <name>Mg(2+)</name>
        <dbReference type="ChEBI" id="CHEBI:18420"/>
        <note>shared with alpha subunit</note>
    </ligand>
</feature>
<proteinExistence type="inferred from homology"/>
<dbReference type="GO" id="GO:0005524">
    <property type="term" value="F:ATP binding"/>
    <property type="evidence" value="ECO:0007669"/>
    <property type="project" value="UniProtKB-UniRule"/>
</dbReference>
<dbReference type="Gene3D" id="3.30.930.10">
    <property type="entry name" value="Bira Bifunctional Protein, Domain 2"/>
    <property type="match status" value="1"/>
</dbReference>
<evidence type="ECO:0000256" key="5">
    <source>
        <dbReference type="ARBA" id="ARBA00022555"/>
    </source>
</evidence>
<dbReference type="InterPro" id="IPR005121">
    <property type="entry name" value="Fdx_antiC-bd"/>
</dbReference>
<name>A0A7S8C3B7_9HYPH</name>
<dbReference type="GO" id="GO:0000287">
    <property type="term" value="F:magnesium ion binding"/>
    <property type="evidence" value="ECO:0007669"/>
    <property type="project" value="UniProtKB-UniRule"/>
</dbReference>
<dbReference type="EC" id="6.1.1.20" evidence="15"/>
<dbReference type="Pfam" id="PF03483">
    <property type="entry name" value="B3_4"/>
    <property type="match status" value="1"/>
</dbReference>
<evidence type="ECO:0000256" key="2">
    <source>
        <dbReference type="ARBA" id="ARBA00008653"/>
    </source>
</evidence>
<comment type="similarity">
    <text evidence="2 15">Belongs to the phenylalanyl-tRNA synthetase beta subunit family. Type 1 subfamily.</text>
</comment>
<keyword evidence="4 15" id="KW-0963">Cytoplasm</keyword>
<dbReference type="SUPFAM" id="SSF50249">
    <property type="entry name" value="Nucleic acid-binding proteins"/>
    <property type="match status" value="1"/>
</dbReference>
<dbReference type="GO" id="GO:0006432">
    <property type="term" value="P:phenylalanyl-tRNA aminoacylation"/>
    <property type="evidence" value="ECO:0007669"/>
    <property type="project" value="UniProtKB-UniRule"/>
</dbReference>
<dbReference type="Gene3D" id="2.40.50.140">
    <property type="entry name" value="Nucleic acid-binding proteins"/>
    <property type="match status" value="1"/>
</dbReference>
<dbReference type="CDD" id="cd00769">
    <property type="entry name" value="PheRS_beta_core"/>
    <property type="match status" value="1"/>
</dbReference>
<dbReference type="SUPFAM" id="SSF46955">
    <property type="entry name" value="Putative DNA-binding domain"/>
    <property type="match status" value="1"/>
</dbReference>
<dbReference type="Pfam" id="PF03147">
    <property type="entry name" value="FDX-ACB"/>
    <property type="match status" value="1"/>
</dbReference>
<dbReference type="Gene3D" id="3.30.56.10">
    <property type="match status" value="2"/>
</dbReference>
<dbReference type="InterPro" id="IPR005147">
    <property type="entry name" value="tRNA_synthase_B5-dom"/>
</dbReference>
<evidence type="ECO:0000256" key="8">
    <source>
        <dbReference type="ARBA" id="ARBA00022741"/>
    </source>
</evidence>
<evidence type="ECO:0000256" key="15">
    <source>
        <dbReference type="HAMAP-Rule" id="MF_00283"/>
    </source>
</evidence>
<dbReference type="GO" id="GO:0004826">
    <property type="term" value="F:phenylalanine-tRNA ligase activity"/>
    <property type="evidence" value="ECO:0007669"/>
    <property type="project" value="UniProtKB-UniRule"/>
</dbReference>
<keyword evidence="9 15" id="KW-0067">ATP-binding</keyword>
<comment type="catalytic activity">
    <reaction evidence="14 15">
        <text>tRNA(Phe) + L-phenylalanine + ATP = L-phenylalanyl-tRNA(Phe) + AMP + diphosphate + H(+)</text>
        <dbReference type="Rhea" id="RHEA:19413"/>
        <dbReference type="Rhea" id="RHEA-COMP:9668"/>
        <dbReference type="Rhea" id="RHEA-COMP:9699"/>
        <dbReference type="ChEBI" id="CHEBI:15378"/>
        <dbReference type="ChEBI" id="CHEBI:30616"/>
        <dbReference type="ChEBI" id="CHEBI:33019"/>
        <dbReference type="ChEBI" id="CHEBI:58095"/>
        <dbReference type="ChEBI" id="CHEBI:78442"/>
        <dbReference type="ChEBI" id="CHEBI:78531"/>
        <dbReference type="ChEBI" id="CHEBI:456215"/>
        <dbReference type="EC" id="6.1.1.20"/>
    </reaction>
</comment>
<evidence type="ECO:0000256" key="12">
    <source>
        <dbReference type="ARBA" id="ARBA00022917"/>
    </source>
</evidence>
<dbReference type="CDD" id="cd02796">
    <property type="entry name" value="tRNA_bind_bactPheRS"/>
    <property type="match status" value="1"/>
</dbReference>
<dbReference type="PANTHER" id="PTHR10947">
    <property type="entry name" value="PHENYLALANYL-TRNA SYNTHETASE BETA CHAIN AND LEUCINE-RICH REPEAT-CONTAINING PROTEIN 47"/>
    <property type="match status" value="1"/>
</dbReference>
<dbReference type="SUPFAM" id="SSF54991">
    <property type="entry name" value="Anticodon-binding domain of PheRS"/>
    <property type="match status" value="1"/>
</dbReference>
<keyword evidence="8 15" id="KW-0547">Nucleotide-binding</keyword>
<evidence type="ECO:0000256" key="14">
    <source>
        <dbReference type="ARBA" id="ARBA00049255"/>
    </source>
</evidence>
<evidence type="ECO:0000259" key="18">
    <source>
        <dbReference type="PROSITE" id="PS51447"/>
    </source>
</evidence>
<feature type="domain" description="TRNA-binding" evidence="17">
    <location>
        <begin position="39"/>
        <end position="148"/>
    </location>
</feature>
<dbReference type="FunFam" id="2.40.50.140:FF:000045">
    <property type="entry name" value="Phenylalanine--tRNA ligase beta subunit"/>
    <property type="match status" value="1"/>
</dbReference>
<accession>A0A7S8C3B7</accession>
<dbReference type="RefSeq" id="WP_213163825.1">
    <property type="nucleotide sequence ID" value="NZ_CP058214.1"/>
</dbReference>
<keyword evidence="10 15" id="KW-0460">Magnesium</keyword>
<keyword evidence="7 15" id="KW-0479">Metal-binding</keyword>
<dbReference type="InterPro" id="IPR004532">
    <property type="entry name" value="Phe-tRNA-ligase_IIc_bsu_bact"/>
</dbReference>
<dbReference type="InterPro" id="IPR005146">
    <property type="entry name" value="B3/B4_tRNA-bd"/>
</dbReference>
<dbReference type="AlphaFoldDB" id="A0A7S8C3B7"/>
<dbReference type="InterPro" id="IPR012340">
    <property type="entry name" value="NA-bd_OB-fold"/>
</dbReference>
<organism evidence="20 21">
    <name type="scientific">Kaustia mangrovi</name>
    <dbReference type="NCBI Taxonomy" id="2593653"/>
    <lineage>
        <taxon>Bacteria</taxon>
        <taxon>Pseudomonadati</taxon>
        <taxon>Pseudomonadota</taxon>
        <taxon>Alphaproteobacteria</taxon>
        <taxon>Hyphomicrobiales</taxon>
        <taxon>Parvibaculaceae</taxon>
        <taxon>Kaustia</taxon>
    </lineage>
</organism>
<feature type="domain" description="FDX-ACB" evidence="18">
    <location>
        <begin position="702"/>
        <end position="799"/>
    </location>
</feature>
<dbReference type="NCBIfam" id="NF045760">
    <property type="entry name" value="YtpR"/>
    <property type="match status" value="1"/>
</dbReference>
<feature type="binding site" evidence="15">
    <location>
        <position position="460"/>
    </location>
    <ligand>
        <name>Mg(2+)</name>
        <dbReference type="ChEBI" id="CHEBI:18420"/>
        <note>shared with alpha subunit</note>
    </ligand>
</feature>
<keyword evidence="21" id="KW-1185">Reference proteome</keyword>
<feature type="binding site" evidence="15">
    <location>
        <position position="451"/>
    </location>
    <ligand>
        <name>Mg(2+)</name>
        <dbReference type="ChEBI" id="CHEBI:18420"/>
        <note>shared with alpha subunit</note>
    </ligand>
</feature>
<evidence type="ECO:0000256" key="6">
    <source>
        <dbReference type="ARBA" id="ARBA00022598"/>
    </source>
</evidence>
<dbReference type="KEGG" id="kmn:HW532_07680"/>
<keyword evidence="6 15" id="KW-0436">Ligase</keyword>
<evidence type="ECO:0000256" key="3">
    <source>
        <dbReference type="ARBA" id="ARBA00011209"/>
    </source>
</evidence>
<gene>
    <name evidence="15" type="primary">pheT</name>
    <name evidence="20" type="ORF">HW532_07680</name>
</gene>
<comment type="subcellular location">
    <subcellularLocation>
        <location evidence="1 15">Cytoplasm</location>
    </subcellularLocation>
</comment>
<dbReference type="Proteomes" id="UP000593594">
    <property type="component" value="Chromosome"/>
</dbReference>
<dbReference type="PROSITE" id="PS51447">
    <property type="entry name" value="FDX_ACB"/>
    <property type="match status" value="1"/>
</dbReference>
<dbReference type="InterPro" id="IPR020825">
    <property type="entry name" value="Phe-tRNA_synthase-like_B3/B4"/>
</dbReference>
<feature type="domain" description="B5" evidence="19">
    <location>
        <begin position="398"/>
        <end position="473"/>
    </location>
</feature>
<dbReference type="InterPro" id="IPR041616">
    <property type="entry name" value="PheRS_beta_core"/>
</dbReference>
<evidence type="ECO:0000256" key="4">
    <source>
        <dbReference type="ARBA" id="ARBA00022490"/>
    </source>
</evidence>
<evidence type="ECO:0000259" key="17">
    <source>
        <dbReference type="PROSITE" id="PS50886"/>
    </source>
</evidence>
<evidence type="ECO:0000313" key="20">
    <source>
        <dbReference type="EMBL" id="QPC42590.1"/>
    </source>
</evidence>
<dbReference type="Pfam" id="PF01588">
    <property type="entry name" value="tRNA_bind"/>
    <property type="match status" value="1"/>
</dbReference>
<keyword evidence="12 15" id="KW-0648">Protein biosynthesis</keyword>
<sequence>MKFTLGWLKDYLETDASVEEIVDALIGCGLEVESVTDMTGALAPFTVAYVLEARQHPNADRLRVCDVETAEGVVQVVCGAPNARTGMRGVFAPSGTHIPGTGIDLKKAEIRGVESNGMLCSERELLISEDHEGIIDLEGDIPVGTPAATALGLDDPVIDVAITPNRPDALGIYGIARDLAAKGIGTLKLLDVPEYEGRFASPIGVGIDVPESCPLFLGRYFRGVKNGPSPAWLQQRLRAIGLRPISTLVDITNYITFAYARPLHVFDADKVAGNITVRSARDGEALLALDGRTYTLQPGMAVVADDREAESLGGIIGGEHSGCTEETVNVFLEAALFDPVRTALTGRLLGVQSDARYRFERGVDPLFVRDGIELATAMILELCGGEASEIVSAGEPPDTARSFTLRKDRVRTLGGLDMDLAEQKRILHALGFAVTETGDGLDCAVPSWRPDVHGEADLVEEVCRIAGLDNVPFTAMPRAHAVARPVLTTGQRRVRTARRVLAARGLNEAVTWSFLPARDAELFGGGQAELKLANPISSELTDMRPSILATLAAAVGRNMARGFDEVRLFEIGPAYAGDRPGDETVRAAGMRRGMTVARHWDGGRRPVDAFDAKADALAVLEACGAPVDNLQIVAEAPSWFHPGRSGTLRLGPKNPLAWFGEIHPRILDALDVKGPLVAFEANLGAIPEPRTKGATRAALDLSDLMPLTRDFAFVVDAAVEADKVIRAARGADKQLIADVSVFDLFEGADADAAFGAGKKSLAIAVTLQPRERTLTEEDIEAVSRRIVAQVEKATGGTLRG</sequence>
<dbReference type="InterPro" id="IPR002547">
    <property type="entry name" value="tRNA-bd_dom"/>
</dbReference>
<dbReference type="Pfam" id="PF17759">
    <property type="entry name" value="tRNA_synthFbeta"/>
    <property type="match status" value="1"/>
</dbReference>
<dbReference type="EMBL" id="CP058214">
    <property type="protein sequence ID" value="QPC42590.1"/>
    <property type="molecule type" value="Genomic_DNA"/>
</dbReference>
<dbReference type="Gene3D" id="3.50.40.10">
    <property type="entry name" value="Phenylalanyl-trna Synthetase, Chain B, domain 3"/>
    <property type="match status" value="1"/>
</dbReference>
<keyword evidence="5 16" id="KW-0820">tRNA-binding</keyword>
<evidence type="ECO:0000256" key="13">
    <source>
        <dbReference type="ARBA" id="ARBA00023146"/>
    </source>
</evidence>
<evidence type="ECO:0000256" key="7">
    <source>
        <dbReference type="ARBA" id="ARBA00022723"/>
    </source>
</evidence>
<dbReference type="NCBIfam" id="TIGR00472">
    <property type="entry name" value="pheT_bact"/>
    <property type="match status" value="1"/>
</dbReference>
<evidence type="ECO:0000256" key="11">
    <source>
        <dbReference type="ARBA" id="ARBA00022884"/>
    </source>
</evidence>
<evidence type="ECO:0000313" key="21">
    <source>
        <dbReference type="Proteomes" id="UP000593594"/>
    </source>
</evidence>
<keyword evidence="11 16" id="KW-0694">RNA-binding</keyword>
<dbReference type="HAMAP" id="MF_00283">
    <property type="entry name" value="Phe_tRNA_synth_beta1"/>
    <property type="match status" value="1"/>
</dbReference>